<protein>
    <recommendedName>
        <fullName evidence="3">Integrase catalytic domain-containing protein</fullName>
    </recommendedName>
</protein>
<evidence type="ECO:0008006" key="3">
    <source>
        <dbReference type="Google" id="ProtNLM"/>
    </source>
</evidence>
<dbReference type="Proteomes" id="UP000075670">
    <property type="component" value="Unassembled WGS sequence"/>
</dbReference>
<name>A0A151AXD1_9FIRM</name>
<accession>A0A151AXD1</accession>
<dbReference type="RefSeq" id="WP_153018326.1">
    <property type="nucleotide sequence ID" value="NZ_LTBC01000005.1"/>
</dbReference>
<dbReference type="PATRIC" id="fig|1122241.3.peg.1878"/>
<dbReference type="EMBL" id="LTBC01000005">
    <property type="protein sequence ID" value="KYH32203.1"/>
    <property type="molecule type" value="Genomic_DNA"/>
</dbReference>
<organism evidence="1 2">
    <name type="scientific">Moorella mulderi DSM 14980</name>
    <dbReference type="NCBI Taxonomy" id="1122241"/>
    <lineage>
        <taxon>Bacteria</taxon>
        <taxon>Bacillati</taxon>
        <taxon>Bacillota</taxon>
        <taxon>Clostridia</taxon>
        <taxon>Neomoorellales</taxon>
        <taxon>Neomoorellaceae</taxon>
        <taxon>Neomoorella</taxon>
    </lineage>
</organism>
<evidence type="ECO:0000313" key="1">
    <source>
        <dbReference type="EMBL" id="KYH32203.1"/>
    </source>
</evidence>
<reference evidence="1 2" key="1">
    <citation type="submission" date="2016-02" db="EMBL/GenBank/DDBJ databases">
        <title>Genome sequence of Moorella mulderi DSM 14980.</title>
        <authorList>
            <person name="Poehlein A."/>
            <person name="Daniel R."/>
        </authorList>
    </citation>
    <scope>NUCLEOTIDE SEQUENCE [LARGE SCALE GENOMIC DNA]</scope>
    <source>
        <strain evidence="1 2">DSM 14980</strain>
    </source>
</reference>
<gene>
    <name evidence="1" type="ORF">MOMUL_17780</name>
</gene>
<evidence type="ECO:0000313" key="2">
    <source>
        <dbReference type="Proteomes" id="UP000075670"/>
    </source>
</evidence>
<comment type="caution">
    <text evidence="1">The sequence shown here is derived from an EMBL/GenBank/DDBJ whole genome shotgun (WGS) entry which is preliminary data.</text>
</comment>
<keyword evidence="2" id="KW-1185">Reference proteome</keyword>
<dbReference type="OrthoDB" id="192079at2"/>
<proteinExistence type="predicted"/>
<sequence length="68" mass="7549">MPIECYDWDENRPGALEVDLVEHNGGSSLGHFAYTITVVDVVTGYSRRRAILGRGQAAVFRELKAILN</sequence>
<dbReference type="AlphaFoldDB" id="A0A151AXD1"/>